<name>A0AAV8ZTZ0_9CUCU</name>
<dbReference type="Proteomes" id="UP001162156">
    <property type="component" value="Unassembled WGS sequence"/>
</dbReference>
<evidence type="ECO:0008006" key="3">
    <source>
        <dbReference type="Google" id="ProtNLM"/>
    </source>
</evidence>
<gene>
    <name evidence="1" type="ORF">NQ314_001763</name>
</gene>
<reference evidence="1" key="1">
    <citation type="journal article" date="2023" name="Insect Mol. Biol.">
        <title>Genome sequencing provides insights into the evolution of gene families encoding plant cell wall-degrading enzymes in longhorned beetles.</title>
        <authorList>
            <person name="Shin N.R."/>
            <person name="Okamura Y."/>
            <person name="Kirsch R."/>
            <person name="Pauchet Y."/>
        </authorList>
    </citation>
    <scope>NUCLEOTIDE SEQUENCE</scope>
    <source>
        <strain evidence="1">RBIC_L_NR</strain>
    </source>
</reference>
<sequence>MNLSSLRRGVKWYRKLAIELIAGSALVNAYLLHQEIINNKMSITKFREEVIVGKLYHQKPNKNSNLSKFFQDWSDDGRHKETFHKNKVMF</sequence>
<proteinExistence type="predicted"/>
<comment type="caution">
    <text evidence="1">The sequence shown here is derived from an EMBL/GenBank/DDBJ whole genome shotgun (WGS) entry which is preliminary data.</text>
</comment>
<organism evidence="1 2">
    <name type="scientific">Rhamnusium bicolor</name>
    <dbReference type="NCBI Taxonomy" id="1586634"/>
    <lineage>
        <taxon>Eukaryota</taxon>
        <taxon>Metazoa</taxon>
        <taxon>Ecdysozoa</taxon>
        <taxon>Arthropoda</taxon>
        <taxon>Hexapoda</taxon>
        <taxon>Insecta</taxon>
        <taxon>Pterygota</taxon>
        <taxon>Neoptera</taxon>
        <taxon>Endopterygota</taxon>
        <taxon>Coleoptera</taxon>
        <taxon>Polyphaga</taxon>
        <taxon>Cucujiformia</taxon>
        <taxon>Chrysomeloidea</taxon>
        <taxon>Cerambycidae</taxon>
        <taxon>Lepturinae</taxon>
        <taxon>Rhagiini</taxon>
        <taxon>Rhamnusium</taxon>
    </lineage>
</organism>
<evidence type="ECO:0000313" key="1">
    <source>
        <dbReference type="EMBL" id="KAJ8969422.1"/>
    </source>
</evidence>
<accession>A0AAV8ZTZ0</accession>
<protein>
    <recommendedName>
        <fullName evidence="3">PiggyBac transposable element-derived protein domain-containing protein</fullName>
    </recommendedName>
</protein>
<dbReference type="EMBL" id="JANEYF010000538">
    <property type="protein sequence ID" value="KAJ8969422.1"/>
    <property type="molecule type" value="Genomic_DNA"/>
</dbReference>
<dbReference type="AlphaFoldDB" id="A0AAV8ZTZ0"/>
<evidence type="ECO:0000313" key="2">
    <source>
        <dbReference type="Proteomes" id="UP001162156"/>
    </source>
</evidence>
<keyword evidence="2" id="KW-1185">Reference proteome</keyword>